<dbReference type="SUPFAM" id="SSF82866">
    <property type="entry name" value="Multidrug efflux transporter AcrB transmembrane domain"/>
    <property type="match status" value="2"/>
</dbReference>
<evidence type="ECO:0000256" key="1">
    <source>
        <dbReference type="ARBA" id="ARBA00005585"/>
    </source>
</evidence>
<evidence type="ECO:0000313" key="15">
    <source>
        <dbReference type="Proteomes" id="UP000472274"/>
    </source>
</evidence>
<dbReference type="Ensembl" id="ENSTMTT00000018801.1">
    <property type="protein sequence ID" value="ENSTMTP00000018153.1"/>
    <property type="gene ID" value="ENSTMTG00000013339.1"/>
</dbReference>
<feature type="transmembrane region" description="Helical" evidence="11">
    <location>
        <begin position="470"/>
        <end position="493"/>
    </location>
</feature>
<evidence type="ECO:0000313" key="13">
    <source>
        <dbReference type="Ensembl" id="ENSTMTP00000018153.1"/>
    </source>
</evidence>
<sequence>MRVAPPAPFPEPLAPGQGAGPGAARGRRKPGAGVSGQDMGPEEQQRRGSGQMGSELDPEPGPGPEPTIPPHDNFALFLSRRFGRLGGLIGAHPWPFLLLPLLLSGSLGAGFLFLPQRQANDIEGQFTPLGGPAKSERRFDQEHFPTRDSERFSGQRLLTEGAFASLIAVSASGNNILTAGAFGELLRLDGAVQSLAVPGGDPGTQLSYPDLCVRSNGSCGSPNPLLAAVQGEPARLETLLPQLTYPVFGSSVFMGTFLGGVQLARGAGASRVQAAKALRLVYYLREDEAADRERSLQWLENFLNAQARALVLEPSHVAYFTSISRQEEFEGNIRKVIPLFSITYFLTIAFSITSCLRVDCVRNKVWVAAFGVLSSGLAVLSSFGLLLFCGVPFVVTVANAPFLILGVGVDDMFIMISSWQQTNPKNKVEKRMAETYAEAAVSITITTLTDVLAFYIGIMTSFQSVKSFCLYTGTAFIFCYIYNITFFGAVLALNGKREEGNRHWLIFTKVKDIVQPHRSYLYNMCCVGGFSDKSSGGEDEHPMNKFFRKYYGPFLTKIWTKVFVVLLYGGFLATSIYGCTQIKEGIDLRNLASDDSYVIQYYDWEDEYFSEYGPRIMVTITENVPYWNLSIRNDIENCMESLENNSYVDKRLSESWLRMYENVTRSRSLNIDTKAFFMGNLSELFKLFPEFEWDIDIRYKEIAASRFFIQTVNVTTAVDEKNLLHQLRDLAKDCKIPLMVYHPAFIYYDQYIVIVPNTIQNIGIATGVMLCVSLLLIPNLLCSLWVTFAIASVIVGVAGFMTYWDVNLDSISMINLVICIGFSVDFSAHISYAFVSSEKSTVNEKAVDALYLLGYPVIQGAISTILGVIVLSAAQAYIFRTFFKIMFLVILFGAVHGLVFIPVFLTFFGICGRSANKRVNIKTIRENSNSFSNTQNPNNVWCYENQIDSNGDNFLEDNIIRQPNDIGMEKPNSGYLRSNFFPVSQNHDSSSCLYQNNAVIVYKKQIEQLHDEGKINPDCP</sequence>
<name>A0A674JFR7_9SAUR</name>
<dbReference type="Pfam" id="PF02460">
    <property type="entry name" value="Patched"/>
    <property type="match status" value="1"/>
</dbReference>
<dbReference type="PROSITE" id="PS50156">
    <property type="entry name" value="SSD"/>
    <property type="match status" value="1"/>
</dbReference>
<comment type="function">
    <text evidence="7">May play a role in sperm development or sperm function. However, does not appear to have an essential role in spermatogenesis or male fertility.</text>
</comment>
<evidence type="ECO:0000256" key="10">
    <source>
        <dbReference type="SAM" id="MobiDB-lite"/>
    </source>
</evidence>
<dbReference type="InterPro" id="IPR003392">
    <property type="entry name" value="PTHD_SSD"/>
</dbReference>
<dbReference type="Gene3D" id="1.20.1640.10">
    <property type="entry name" value="Multidrug efflux transporter AcrB transmembrane domain"/>
    <property type="match status" value="2"/>
</dbReference>
<dbReference type="AlphaFoldDB" id="A0A674JFR7"/>
<feature type="domain" description="SSD" evidence="12">
    <location>
        <begin position="336"/>
        <end position="493"/>
    </location>
</feature>
<feature type="transmembrane region" description="Helical" evidence="11">
    <location>
        <begin position="365"/>
        <end position="387"/>
    </location>
</feature>
<feature type="transmembrane region" description="Helical" evidence="11">
    <location>
        <begin position="436"/>
        <end position="458"/>
    </location>
</feature>
<keyword evidence="15" id="KW-1185">Reference proteome</keyword>
<dbReference type="InterPro" id="IPR000731">
    <property type="entry name" value="SSD"/>
</dbReference>
<keyword evidence="6" id="KW-0325">Glycoprotein</keyword>
<evidence type="ECO:0000259" key="12">
    <source>
        <dbReference type="PROSITE" id="PS50156"/>
    </source>
</evidence>
<dbReference type="GeneTree" id="ENSGT00940000158727"/>
<gene>
    <name evidence="14" type="primary">LOC113405817</name>
    <name evidence="13" type="synonym">LOC112112645</name>
</gene>
<evidence type="ECO:0000256" key="4">
    <source>
        <dbReference type="ARBA" id="ARBA00022989"/>
    </source>
</evidence>
<evidence type="ECO:0000256" key="2">
    <source>
        <dbReference type="ARBA" id="ARBA00022475"/>
    </source>
</evidence>
<dbReference type="FunFam" id="1.20.1640.10:FF:000013">
    <property type="entry name" value="PaTched Related family"/>
    <property type="match status" value="1"/>
</dbReference>
<feature type="transmembrane region" description="Helical" evidence="11">
    <location>
        <begin position="336"/>
        <end position="358"/>
    </location>
</feature>
<accession>A0A674JFR7</accession>
<comment type="subcellular location">
    <subcellularLocation>
        <location evidence="8">Cell projection</location>
        <location evidence="8">Cilium</location>
        <location evidence="8">Flagellum membrane</location>
        <topology evidence="8">Multi-pass membrane protein</topology>
    </subcellularLocation>
</comment>
<feature type="transmembrane region" description="Helical" evidence="11">
    <location>
        <begin position="885"/>
        <end position="908"/>
    </location>
</feature>
<dbReference type="Ensembl" id="ENSTMTT00000018864.1">
    <property type="protein sequence ID" value="ENSTMTP00000018214.1"/>
    <property type="gene ID" value="ENSTMTG00000013367.1"/>
</dbReference>
<dbReference type="Proteomes" id="UP000472274">
    <property type="component" value="Unplaced"/>
</dbReference>
<keyword evidence="3 11" id="KW-0812">Transmembrane</keyword>
<evidence type="ECO:0000256" key="5">
    <source>
        <dbReference type="ARBA" id="ARBA00023136"/>
    </source>
</evidence>
<dbReference type="GO" id="GO:0016020">
    <property type="term" value="C:membrane"/>
    <property type="evidence" value="ECO:0007669"/>
    <property type="project" value="InterPro"/>
</dbReference>
<keyword evidence="5 11" id="KW-0472">Membrane</keyword>
<dbReference type="InterPro" id="IPR051697">
    <property type="entry name" value="Patched_domain-protein"/>
</dbReference>
<evidence type="ECO:0000256" key="8">
    <source>
        <dbReference type="ARBA" id="ARBA00060429"/>
    </source>
</evidence>
<organism evidence="14 15">
    <name type="scientific">Terrapene triunguis</name>
    <name type="common">Three-toed box turtle</name>
    <dbReference type="NCBI Taxonomy" id="2587831"/>
    <lineage>
        <taxon>Eukaryota</taxon>
        <taxon>Metazoa</taxon>
        <taxon>Chordata</taxon>
        <taxon>Craniata</taxon>
        <taxon>Vertebrata</taxon>
        <taxon>Euteleostomi</taxon>
        <taxon>Archelosauria</taxon>
        <taxon>Testudinata</taxon>
        <taxon>Testudines</taxon>
        <taxon>Cryptodira</taxon>
        <taxon>Durocryptodira</taxon>
        <taxon>Testudinoidea</taxon>
        <taxon>Emydidae</taxon>
        <taxon>Terrapene</taxon>
    </lineage>
</organism>
<dbReference type="PANTHER" id="PTHR10796">
    <property type="entry name" value="PATCHED-RELATED"/>
    <property type="match status" value="1"/>
</dbReference>
<feature type="transmembrane region" description="Helical" evidence="11">
    <location>
        <begin position="784"/>
        <end position="804"/>
    </location>
</feature>
<feature type="region of interest" description="Disordered" evidence="10">
    <location>
        <begin position="1"/>
        <end position="72"/>
    </location>
</feature>
<feature type="transmembrane region" description="Helical" evidence="11">
    <location>
        <begin position="393"/>
        <end position="416"/>
    </location>
</feature>
<feature type="transmembrane region" description="Helical" evidence="11">
    <location>
        <begin position="558"/>
        <end position="578"/>
    </location>
</feature>
<evidence type="ECO:0000256" key="6">
    <source>
        <dbReference type="ARBA" id="ARBA00023180"/>
    </source>
</evidence>
<dbReference type="PANTHER" id="PTHR10796:SF60">
    <property type="entry name" value="PATCHED DOMAIN-CONTAINING PROTEIN 3"/>
    <property type="match status" value="1"/>
</dbReference>
<dbReference type="GO" id="GO:0097225">
    <property type="term" value="C:sperm midpiece"/>
    <property type="evidence" value="ECO:0007669"/>
    <property type="project" value="UniProtKB-ARBA"/>
</dbReference>
<evidence type="ECO:0000313" key="14">
    <source>
        <dbReference type="Ensembl" id="ENSTMTP00000018214.1"/>
    </source>
</evidence>
<evidence type="ECO:0000256" key="11">
    <source>
        <dbReference type="SAM" id="Phobius"/>
    </source>
</evidence>
<reference evidence="14" key="1">
    <citation type="submission" date="2025-05" db="UniProtKB">
        <authorList>
            <consortium name="Ensembl"/>
        </authorList>
    </citation>
    <scope>IDENTIFICATION</scope>
</reference>
<evidence type="ECO:0000256" key="3">
    <source>
        <dbReference type="ARBA" id="ARBA00022692"/>
    </source>
</evidence>
<comment type="similarity">
    <text evidence="1">Belongs to the patched family.</text>
</comment>
<feature type="transmembrane region" description="Helical" evidence="11">
    <location>
        <begin position="856"/>
        <end position="879"/>
    </location>
</feature>
<proteinExistence type="inferred from homology"/>
<evidence type="ECO:0000256" key="7">
    <source>
        <dbReference type="ARBA" id="ARBA00057027"/>
    </source>
</evidence>
<feature type="transmembrane region" description="Helical" evidence="11">
    <location>
        <begin position="759"/>
        <end position="777"/>
    </location>
</feature>
<evidence type="ECO:0000256" key="9">
    <source>
        <dbReference type="ARBA" id="ARBA00074262"/>
    </source>
</evidence>
<feature type="transmembrane region" description="Helical" evidence="11">
    <location>
        <begin position="810"/>
        <end position="835"/>
    </location>
</feature>
<protein>
    <recommendedName>
        <fullName evidence="9">Patched domain-containing protein 3</fullName>
    </recommendedName>
</protein>
<keyword evidence="2" id="KW-1003">Cell membrane</keyword>
<feature type="compositionally biased region" description="Pro residues" evidence="10">
    <location>
        <begin position="1"/>
        <end position="13"/>
    </location>
</feature>
<keyword evidence="4 11" id="KW-1133">Transmembrane helix</keyword>
<feature type="compositionally biased region" description="Pro residues" evidence="10">
    <location>
        <begin position="59"/>
        <end position="69"/>
    </location>
</feature>